<keyword evidence="2" id="KW-1133">Transmembrane helix</keyword>
<evidence type="ECO:0000256" key="2">
    <source>
        <dbReference type="SAM" id="Phobius"/>
    </source>
</evidence>
<evidence type="ECO:0000313" key="3">
    <source>
        <dbReference type="EMBL" id="OGE31172.1"/>
    </source>
</evidence>
<keyword evidence="2" id="KW-0472">Membrane</keyword>
<evidence type="ECO:0000256" key="1">
    <source>
        <dbReference type="SAM" id="MobiDB-lite"/>
    </source>
</evidence>
<reference evidence="3 4" key="1">
    <citation type="journal article" date="2016" name="Nat. Commun.">
        <title>Thousands of microbial genomes shed light on interconnected biogeochemical processes in an aquifer system.</title>
        <authorList>
            <person name="Anantharaman K."/>
            <person name="Brown C.T."/>
            <person name="Hug L.A."/>
            <person name="Sharon I."/>
            <person name="Castelle C.J."/>
            <person name="Probst A.J."/>
            <person name="Thomas B.C."/>
            <person name="Singh A."/>
            <person name="Wilkins M.J."/>
            <person name="Karaoz U."/>
            <person name="Brodie E.L."/>
            <person name="Williams K.H."/>
            <person name="Hubbard S.S."/>
            <person name="Banfield J.F."/>
        </authorList>
    </citation>
    <scope>NUCLEOTIDE SEQUENCE [LARGE SCALE GENOMIC DNA]</scope>
</reference>
<feature type="region of interest" description="Disordered" evidence="1">
    <location>
        <begin position="303"/>
        <end position="324"/>
    </location>
</feature>
<comment type="caution">
    <text evidence="3">The sequence shown here is derived from an EMBL/GenBank/DDBJ whole genome shotgun (WGS) entry which is preliminary data.</text>
</comment>
<proteinExistence type="predicted"/>
<keyword evidence="2" id="KW-0812">Transmembrane</keyword>
<accession>A0A1F5JR99</accession>
<dbReference type="Proteomes" id="UP000176902">
    <property type="component" value="Unassembled WGS sequence"/>
</dbReference>
<name>A0A1F5JR99_9BACT</name>
<gene>
    <name evidence="3" type="ORF">A3C59_04160</name>
</gene>
<feature type="compositionally biased region" description="Basic and acidic residues" evidence="1">
    <location>
        <begin position="306"/>
        <end position="320"/>
    </location>
</feature>
<organism evidence="3 4">
    <name type="scientific">Candidatus Daviesbacteria bacterium RIFCSPHIGHO2_02_FULL_36_13</name>
    <dbReference type="NCBI Taxonomy" id="1797768"/>
    <lineage>
        <taxon>Bacteria</taxon>
        <taxon>Candidatus Daviesiibacteriota</taxon>
    </lineage>
</organism>
<sequence length="404" mass="45248">MFAIPGIIIIATIIVIIAAAIFLGQRQPKAEKVPITPFQLMPSVSAAEARTTICSLKREALFAQACQNKFDIVGKEDGEKIAELFVLLNKIQDDKSISDYERLLLAQAVFAVLPTKDSPEAYLYQPTLLSRLEDYLAGQNIVYAQEKGISEEEFKKMMERDLQNVVGNLPKGDNAWVINIMVSKYSWIDGKSRPLYSHQYLVSYDPFPVNPNVNTHDITYHIQSVVGSKTSGQTVDVGGPSYKGTSDMMAYSFSIMSWNSKQYSKDDGSVEEKFFVKKENFSDSSYQGEPYLNNLLDAVKMPSTKRPIESSDKNGSKVDEQADQANVESKNITCEEWINLGLSECKYYSLVTKEKDQTKDLKIYCFSGPATVSDQGSSYDLIINSRPPDYIAGFEWDKCKASED</sequence>
<feature type="transmembrane region" description="Helical" evidence="2">
    <location>
        <begin position="6"/>
        <end position="24"/>
    </location>
</feature>
<evidence type="ECO:0000313" key="4">
    <source>
        <dbReference type="Proteomes" id="UP000176902"/>
    </source>
</evidence>
<dbReference type="EMBL" id="MFCV01000043">
    <property type="protein sequence ID" value="OGE31172.1"/>
    <property type="molecule type" value="Genomic_DNA"/>
</dbReference>
<protein>
    <submittedName>
        <fullName evidence="3">Uncharacterized protein</fullName>
    </submittedName>
</protein>
<dbReference type="AlphaFoldDB" id="A0A1F5JR99"/>